<dbReference type="AlphaFoldDB" id="A0A6V8H441"/>
<feature type="transmembrane region" description="Helical" evidence="2">
    <location>
        <begin position="188"/>
        <end position="211"/>
    </location>
</feature>
<feature type="compositionally biased region" description="Polar residues" evidence="1">
    <location>
        <begin position="19"/>
        <end position="34"/>
    </location>
</feature>
<dbReference type="EMBL" id="DF933813">
    <property type="protein sequence ID" value="GAM35456.1"/>
    <property type="molecule type" value="Genomic_DNA"/>
</dbReference>
<feature type="transmembrane region" description="Helical" evidence="2">
    <location>
        <begin position="644"/>
        <end position="665"/>
    </location>
</feature>
<evidence type="ECO:0000256" key="1">
    <source>
        <dbReference type="SAM" id="MobiDB-lite"/>
    </source>
</evidence>
<feature type="transmembrane region" description="Helical" evidence="2">
    <location>
        <begin position="80"/>
        <end position="104"/>
    </location>
</feature>
<feature type="transmembrane region" description="Helical" evidence="2">
    <location>
        <begin position="149"/>
        <end position="168"/>
    </location>
</feature>
<proteinExistence type="predicted"/>
<evidence type="ECO:0000313" key="4">
    <source>
        <dbReference type="Proteomes" id="UP000053095"/>
    </source>
</evidence>
<feature type="region of interest" description="Disordered" evidence="1">
    <location>
        <begin position="12"/>
        <end position="38"/>
    </location>
</feature>
<accession>A0A6V8H441</accession>
<evidence type="ECO:0000256" key="2">
    <source>
        <dbReference type="SAM" id="Phobius"/>
    </source>
</evidence>
<dbReference type="Proteomes" id="UP000053095">
    <property type="component" value="Unassembled WGS sequence"/>
</dbReference>
<comment type="caution">
    <text evidence="3">The sequence shown here is derived from an EMBL/GenBank/DDBJ whole genome shotgun (WGS) entry which is preliminary data.</text>
</comment>
<reference evidence="4" key="1">
    <citation type="journal article" date="2015" name="Genome Announc.">
        <title>Draft genome sequence of Talaromyces cellulolyticus strain Y-94, a source of lignocellulosic biomass-degrading enzymes.</title>
        <authorList>
            <person name="Fujii T."/>
            <person name="Koike H."/>
            <person name="Sawayama S."/>
            <person name="Yano S."/>
            <person name="Inoue H."/>
        </authorList>
    </citation>
    <scope>NUCLEOTIDE SEQUENCE [LARGE SCALE GENOMIC DNA]</scope>
    <source>
        <strain evidence="4">Y-94</strain>
    </source>
</reference>
<gene>
    <name evidence="3" type="ORF">TCE0_017f03804</name>
</gene>
<keyword evidence="2" id="KW-0812">Transmembrane</keyword>
<keyword evidence="2" id="KW-1133">Transmembrane helix</keyword>
<protein>
    <submittedName>
        <fullName evidence="3">Uncharacterized protein</fullName>
    </submittedName>
</protein>
<name>A0A6V8H441_TALPI</name>
<keyword evidence="2" id="KW-0472">Membrane</keyword>
<keyword evidence="4" id="KW-1185">Reference proteome</keyword>
<evidence type="ECO:0000313" key="3">
    <source>
        <dbReference type="EMBL" id="GAM35456.1"/>
    </source>
</evidence>
<sequence length="743" mass="81528">MGSHGDYDALIPLRDFPSGMNQGNTTYKEPTPSDNPVLPIRRLSIDSSGSIRINEDGKSTSTRERRKPVIGRDRSVALRYFVQFHLVPLAVAALLIVLNLQSWFLGGESQWTNLLQFAAKLHEILMQISIATVMIAYQQYLLTQSTSAVPFGAIFSAYYATQVGYLWSPEFRASVTTPRFPLLLKSTFVLFVAGSILLASGVGPASAIAMLPRLVSYPLREIELGMDHAYGDIFPTALTQPGAPLELKIAIEVNEQSPAIGWEYLRNLPSIGQDQATLVGIQSVPHSLGNGYGEYVSEMPPLYPVDLQTTVLENYENYHDTFTRTLYVQYAPNATVATVQQVPVAAGLSMAASSSSGVSYSGEARINIAHPFVSSICVLNAIMNENDTRPLQFPATFLNATDASGVDTISYTNITRSQLWTQSQDQGQGQIIWVEDASFSTERTLGAIVVQPDLCDNGQKYLSASTCAVSGLWANITSRMSASSLINASTIQFGNRAESLVSSDFLNTLPAASWQANAVSLSKEWANSITTQLSNQNRTVADNLLRSLLLTENICPVNGSYPLYLLSSRPMMHEALISALVANGMSHATGPFQISKYRQNNGDFQWFNWTYADNHEDKPAALILTFQVSVVGYAWSMDGTAIKIAVPILIIYCLYVVSYVAYTLVTGNTSSAWNTIASLMALAFNSRPSNVLENTSVRISKTDTFRNLVSVREVDERRLEMVFQRDEQDRGGLRRVRAGTAYS</sequence>
<organism evidence="3 4">
    <name type="scientific">Talaromyces pinophilus</name>
    <name type="common">Penicillium pinophilum</name>
    <dbReference type="NCBI Taxonomy" id="128442"/>
    <lineage>
        <taxon>Eukaryota</taxon>
        <taxon>Fungi</taxon>
        <taxon>Dikarya</taxon>
        <taxon>Ascomycota</taxon>
        <taxon>Pezizomycotina</taxon>
        <taxon>Eurotiomycetes</taxon>
        <taxon>Eurotiomycetidae</taxon>
        <taxon>Eurotiales</taxon>
        <taxon>Trichocomaceae</taxon>
        <taxon>Talaromyces</taxon>
        <taxon>Talaromyces sect. Talaromyces</taxon>
    </lineage>
</organism>